<reference evidence="2" key="2">
    <citation type="submission" date="2025-09" db="UniProtKB">
        <authorList>
            <consortium name="Ensembl"/>
        </authorList>
    </citation>
    <scope>IDENTIFICATION</scope>
</reference>
<dbReference type="Ensembl" id="ENSPSMT00000009945.1">
    <property type="protein sequence ID" value="ENSPSMP00000008452.1"/>
    <property type="gene ID" value="ENSPSMG00000006226.1"/>
</dbReference>
<name>A0A8C8YT09_PROSS</name>
<evidence type="ECO:0000313" key="3">
    <source>
        <dbReference type="Proteomes" id="UP000694414"/>
    </source>
</evidence>
<feature type="region of interest" description="Disordered" evidence="1">
    <location>
        <begin position="1"/>
        <end position="23"/>
    </location>
</feature>
<dbReference type="GeneTree" id="ENSGT00910000147688"/>
<proteinExistence type="predicted"/>
<dbReference type="AlphaFoldDB" id="A0A8C8YT09"/>
<dbReference type="Proteomes" id="UP000694414">
    <property type="component" value="Unplaced"/>
</dbReference>
<evidence type="ECO:0000256" key="1">
    <source>
        <dbReference type="SAM" id="MobiDB-lite"/>
    </source>
</evidence>
<protein>
    <submittedName>
        <fullName evidence="2">Uncharacterized protein</fullName>
    </submittedName>
</protein>
<evidence type="ECO:0000313" key="2">
    <source>
        <dbReference type="Ensembl" id="ENSPSMP00000008452.1"/>
    </source>
</evidence>
<organism evidence="2 3">
    <name type="scientific">Prolemur simus</name>
    <name type="common">Greater bamboo lemur</name>
    <name type="synonym">Hapalemur simus</name>
    <dbReference type="NCBI Taxonomy" id="1328070"/>
    <lineage>
        <taxon>Eukaryota</taxon>
        <taxon>Metazoa</taxon>
        <taxon>Chordata</taxon>
        <taxon>Craniata</taxon>
        <taxon>Vertebrata</taxon>
        <taxon>Euteleostomi</taxon>
        <taxon>Mammalia</taxon>
        <taxon>Eutheria</taxon>
        <taxon>Euarchontoglires</taxon>
        <taxon>Primates</taxon>
        <taxon>Strepsirrhini</taxon>
        <taxon>Lemuriformes</taxon>
        <taxon>Lemuridae</taxon>
        <taxon>Prolemur</taxon>
    </lineage>
</organism>
<sequence length="63" mass="6918">MSEYVRVTEDENDEPTETPSGGDGTVLLAAAAAPDAGWGNLTMLSTIPKVTKEKWKRQKLRQQ</sequence>
<reference evidence="2" key="1">
    <citation type="submission" date="2025-08" db="UniProtKB">
        <authorList>
            <consortium name="Ensembl"/>
        </authorList>
    </citation>
    <scope>IDENTIFICATION</scope>
</reference>
<keyword evidence="3" id="KW-1185">Reference proteome</keyword>
<accession>A0A8C8YT09</accession>